<dbReference type="PANTHER" id="PTHR10388">
    <property type="entry name" value="EUKARYOTIC TRANSLATION INITIATION FACTOR SUI1"/>
    <property type="match status" value="1"/>
</dbReference>
<dbReference type="CDD" id="cd11566">
    <property type="entry name" value="eIF1_SUI1"/>
    <property type="match status" value="1"/>
</dbReference>
<accession>A0A2T0FL89</accession>
<dbReference type="InterPro" id="IPR036877">
    <property type="entry name" value="SUI1_dom_sf"/>
</dbReference>
<dbReference type="SUPFAM" id="SSF55159">
    <property type="entry name" value="eIF1-like"/>
    <property type="match status" value="1"/>
</dbReference>
<evidence type="ECO:0000259" key="3">
    <source>
        <dbReference type="PROSITE" id="PS50296"/>
    </source>
</evidence>
<dbReference type="Proteomes" id="UP000238350">
    <property type="component" value="Unassembled WGS sequence"/>
</dbReference>
<comment type="caution">
    <text evidence="4">The sequence shown here is derived from an EMBL/GenBank/DDBJ whole genome shotgun (WGS) entry which is preliminary data.</text>
</comment>
<dbReference type="AlphaFoldDB" id="A0A2T0FL89"/>
<evidence type="ECO:0000313" key="5">
    <source>
        <dbReference type="Proteomes" id="UP000238350"/>
    </source>
</evidence>
<dbReference type="STRING" id="45607.A0A2T0FL89"/>
<evidence type="ECO:0000256" key="1">
    <source>
        <dbReference type="ARBA" id="ARBA00005422"/>
    </source>
</evidence>
<reference evidence="4 5" key="1">
    <citation type="submission" date="2017-04" db="EMBL/GenBank/DDBJ databases">
        <title>Genome sequencing of [Candida] sorbophila.</title>
        <authorList>
            <person name="Ahn J.O."/>
        </authorList>
    </citation>
    <scope>NUCLEOTIDE SEQUENCE [LARGE SCALE GENOMIC DNA]</scope>
    <source>
        <strain evidence="4 5">DS02</strain>
    </source>
</reference>
<evidence type="ECO:0000256" key="2">
    <source>
        <dbReference type="ARBA" id="ARBA00022917"/>
    </source>
</evidence>
<keyword evidence="5" id="KW-1185">Reference proteome</keyword>
<proteinExistence type="inferred from homology"/>
<keyword evidence="2" id="KW-0648">Protein biosynthesis</keyword>
<dbReference type="InterPro" id="IPR001950">
    <property type="entry name" value="SUI1"/>
</dbReference>
<evidence type="ECO:0000313" key="4">
    <source>
        <dbReference type="EMBL" id="PRT55749.1"/>
    </source>
</evidence>
<dbReference type="Pfam" id="PF01253">
    <property type="entry name" value="SUI1"/>
    <property type="match status" value="1"/>
</dbReference>
<dbReference type="InterPro" id="IPR005874">
    <property type="entry name" value="SUI1_euk"/>
</dbReference>
<dbReference type="PIRSF" id="PIRSF004499">
    <property type="entry name" value="SUI1_euk"/>
    <property type="match status" value="1"/>
</dbReference>
<dbReference type="GO" id="GO:0003743">
    <property type="term" value="F:translation initiation factor activity"/>
    <property type="evidence" value="ECO:0007669"/>
    <property type="project" value="InterPro"/>
</dbReference>
<dbReference type="EMBL" id="NDIQ01000022">
    <property type="protein sequence ID" value="PRT55749.1"/>
    <property type="molecule type" value="Genomic_DNA"/>
</dbReference>
<feature type="domain" description="SUI1" evidence="3">
    <location>
        <begin position="28"/>
        <end position="98"/>
    </location>
</feature>
<sequence length="110" mass="12603">MASIDNLKTFDPFADTGDEALPTALHDVHIRCQQRNGRKTITTVEGIPSEYDLKRILKTLKKDFGCNGHINKDTDHGEILQFQGDQRQKIQEFLIEALQIKKEQIKIHGF</sequence>
<dbReference type="PROSITE" id="PS50296">
    <property type="entry name" value="SUI1"/>
    <property type="match status" value="1"/>
</dbReference>
<dbReference type="OrthoDB" id="10248435at2759"/>
<dbReference type="NCBIfam" id="TIGR01160">
    <property type="entry name" value="SUI1_MOF2"/>
    <property type="match status" value="1"/>
</dbReference>
<protein>
    <submittedName>
        <fullName evidence="4">Protein translation factor SUI1</fullName>
    </submittedName>
</protein>
<dbReference type="GeneID" id="36517117"/>
<organism evidence="4 5">
    <name type="scientific">Wickerhamiella sorbophila</name>
    <dbReference type="NCBI Taxonomy" id="45607"/>
    <lineage>
        <taxon>Eukaryota</taxon>
        <taxon>Fungi</taxon>
        <taxon>Dikarya</taxon>
        <taxon>Ascomycota</taxon>
        <taxon>Saccharomycotina</taxon>
        <taxon>Dipodascomycetes</taxon>
        <taxon>Dipodascales</taxon>
        <taxon>Trichomonascaceae</taxon>
        <taxon>Wickerhamiella</taxon>
    </lineage>
</organism>
<comment type="similarity">
    <text evidence="1">Belongs to the SUI1 family.</text>
</comment>
<gene>
    <name evidence="4" type="ORF">B9G98_03369</name>
</gene>
<name>A0A2T0FL89_9ASCO</name>
<dbReference type="RefSeq" id="XP_024665694.1">
    <property type="nucleotide sequence ID" value="XM_024809926.1"/>
</dbReference>
<dbReference type="Gene3D" id="3.30.780.10">
    <property type="entry name" value="SUI1-like domain"/>
    <property type="match status" value="1"/>
</dbReference>